<reference evidence="7" key="1">
    <citation type="journal article" date="2013" name="Genome Announc.">
        <title>Draft genome sequence of the grapevine dieback fungus Eutypa lata UCR-EL1.</title>
        <authorList>
            <person name="Blanco-Ulate B."/>
            <person name="Rolshausen P.E."/>
            <person name="Cantu D."/>
        </authorList>
    </citation>
    <scope>NUCLEOTIDE SEQUENCE [LARGE SCALE GENOMIC DNA]</scope>
    <source>
        <strain evidence="7">UCR-EL1</strain>
    </source>
</reference>
<dbReference type="AlphaFoldDB" id="M7T6V8"/>
<comment type="similarity">
    <text evidence="1">Belongs to the RRF family.</text>
</comment>
<dbReference type="GO" id="GO:0043023">
    <property type="term" value="F:ribosomal large subunit binding"/>
    <property type="evidence" value="ECO:0007669"/>
    <property type="project" value="TreeGrafter"/>
</dbReference>
<feature type="domain" description="Ribosome recycling factor" evidence="5">
    <location>
        <begin position="101"/>
        <end position="167"/>
    </location>
</feature>
<evidence type="ECO:0000256" key="1">
    <source>
        <dbReference type="ARBA" id="ARBA00005912"/>
    </source>
</evidence>
<proteinExistence type="inferred from homology"/>
<evidence type="ECO:0000259" key="5">
    <source>
        <dbReference type="Pfam" id="PF01765"/>
    </source>
</evidence>
<organism evidence="6 7">
    <name type="scientific">Eutypa lata (strain UCR-EL1)</name>
    <name type="common">Grapevine dieback disease fungus</name>
    <name type="synonym">Eutypa armeniacae</name>
    <dbReference type="NCBI Taxonomy" id="1287681"/>
    <lineage>
        <taxon>Eukaryota</taxon>
        <taxon>Fungi</taxon>
        <taxon>Dikarya</taxon>
        <taxon>Ascomycota</taxon>
        <taxon>Pezizomycotina</taxon>
        <taxon>Sordariomycetes</taxon>
        <taxon>Xylariomycetidae</taxon>
        <taxon>Xylariales</taxon>
        <taxon>Diatrypaceae</taxon>
        <taxon>Eutypa</taxon>
    </lineage>
</organism>
<gene>
    <name evidence="6" type="ORF">UCREL1_7475</name>
</gene>
<dbReference type="EMBL" id="KB706842">
    <property type="protein sequence ID" value="EMR65546.1"/>
    <property type="molecule type" value="Genomic_DNA"/>
</dbReference>
<feature type="compositionally biased region" description="Basic and acidic residues" evidence="4">
    <location>
        <begin position="27"/>
        <end position="45"/>
    </location>
</feature>
<evidence type="ECO:0000313" key="6">
    <source>
        <dbReference type="EMBL" id="EMR65546.1"/>
    </source>
</evidence>
<dbReference type="KEGG" id="ela:UCREL1_7475"/>
<evidence type="ECO:0000256" key="2">
    <source>
        <dbReference type="ARBA" id="ARBA00022917"/>
    </source>
</evidence>
<keyword evidence="2" id="KW-0648">Protein biosynthesis</keyword>
<dbReference type="SUPFAM" id="SSF55194">
    <property type="entry name" value="Ribosome recycling factor, RRF"/>
    <property type="match status" value="1"/>
</dbReference>
<feature type="compositionally biased region" description="Gly residues" evidence="4">
    <location>
        <begin position="62"/>
        <end position="71"/>
    </location>
</feature>
<feature type="region of interest" description="Disordered" evidence="4">
    <location>
        <begin position="1"/>
        <end position="85"/>
    </location>
</feature>
<dbReference type="eggNOG" id="KOG4759">
    <property type="taxonomic scope" value="Eukaryota"/>
</dbReference>
<dbReference type="PANTHER" id="PTHR20982">
    <property type="entry name" value="RIBOSOME RECYCLING FACTOR"/>
    <property type="match status" value="1"/>
</dbReference>
<protein>
    <submittedName>
        <fullName evidence="6">Putative ribosomal recycling factor protein</fullName>
    </submittedName>
</protein>
<sequence>MPPSPPSTSPHPHAPLLRGGGENNISKSREPGGKDSKGKTGDEHKKRATHNADTSSGDGDGDGSSGGGGGPKHPTPTPEEPLDFADVKSRIAQHDEHFAMSLKKLRSGGRFNPDVLGALRVEAPDAAKGTTYPLRELAQVVPRGGRTVSILAHEAAAVKPIMSAVRQRRDKLHASWQKEKALLPDLKKTADKELDKIIKAKMAEIDGAEKEALKVAESGTK</sequence>
<dbReference type="InterPro" id="IPR036191">
    <property type="entry name" value="RRF_sf"/>
</dbReference>
<dbReference type="GO" id="GO:0006412">
    <property type="term" value="P:translation"/>
    <property type="evidence" value="ECO:0007669"/>
    <property type="project" value="UniProtKB-KW"/>
</dbReference>
<dbReference type="HOGENOM" id="CLU_1250681_0_0_1"/>
<keyword evidence="7" id="KW-1185">Reference proteome</keyword>
<dbReference type="Gene3D" id="3.30.1360.40">
    <property type="match status" value="1"/>
</dbReference>
<dbReference type="Pfam" id="PF01765">
    <property type="entry name" value="RRF"/>
    <property type="match status" value="1"/>
</dbReference>
<dbReference type="InterPro" id="IPR002661">
    <property type="entry name" value="Ribosome_recyc_fac"/>
</dbReference>
<feature type="compositionally biased region" description="Pro residues" evidence="4">
    <location>
        <begin position="1"/>
        <end position="13"/>
    </location>
</feature>
<evidence type="ECO:0000256" key="3">
    <source>
        <dbReference type="ARBA" id="ARBA00024909"/>
    </source>
</evidence>
<dbReference type="GO" id="GO:0005739">
    <property type="term" value="C:mitochondrion"/>
    <property type="evidence" value="ECO:0007669"/>
    <property type="project" value="TreeGrafter"/>
</dbReference>
<dbReference type="STRING" id="1287681.M7T6V8"/>
<dbReference type="Proteomes" id="UP000012174">
    <property type="component" value="Unassembled WGS sequence"/>
</dbReference>
<dbReference type="PANTHER" id="PTHR20982:SF3">
    <property type="entry name" value="MITOCHONDRIAL RIBOSOME RECYCLING FACTOR PSEUDO 1"/>
    <property type="match status" value="1"/>
</dbReference>
<dbReference type="OrthoDB" id="407355at2759"/>
<evidence type="ECO:0000256" key="4">
    <source>
        <dbReference type="SAM" id="MobiDB-lite"/>
    </source>
</evidence>
<evidence type="ECO:0000313" key="7">
    <source>
        <dbReference type="Proteomes" id="UP000012174"/>
    </source>
</evidence>
<accession>M7T6V8</accession>
<comment type="function">
    <text evidence="3">Necessary for protein synthesis in mitochondria. Functions as a ribosome recycling factor in mitochondria.</text>
</comment>
<dbReference type="InterPro" id="IPR023584">
    <property type="entry name" value="Ribosome_recyc_fac_dom"/>
</dbReference>
<name>M7T6V8_EUTLA</name>